<evidence type="ECO:0008006" key="2">
    <source>
        <dbReference type="Google" id="ProtNLM"/>
    </source>
</evidence>
<dbReference type="Pfam" id="PF08002">
    <property type="entry name" value="DUF1697"/>
    <property type="match status" value="1"/>
</dbReference>
<protein>
    <recommendedName>
        <fullName evidence="2">Cytoplasmic protein</fullName>
    </recommendedName>
</protein>
<dbReference type="RefSeq" id="WP_296944790.1">
    <property type="nucleotide sequence ID" value="NZ_LT599032.1"/>
</dbReference>
<gene>
    <name evidence="1" type="ORF">KL86DYS1_31699</name>
</gene>
<sequence>MIYIALLRGINVGGKNIVKMAELKKVFENMGFHSVQSYIQSGNVLFISDKEEEQLRVEIETIIENTFGFPIALILRTLDELETIIAECPFTGEDINEAIASSDDEVLYVSMFARNPSLKDTERLTKYNTQQDKYKISGRNIYFLFYNSIRNSKLAASLQKTDILSTSRNFKTISKLAELGKAMR</sequence>
<evidence type="ECO:0000313" key="1">
    <source>
        <dbReference type="EMBL" id="SBW07561.1"/>
    </source>
</evidence>
<dbReference type="AlphaFoldDB" id="A0A212K774"/>
<accession>A0A212K774</accession>
<dbReference type="PANTHER" id="PTHR36439:SF1">
    <property type="entry name" value="DUF1697 DOMAIN-CONTAINING PROTEIN"/>
    <property type="match status" value="1"/>
</dbReference>
<dbReference type="PANTHER" id="PTHR36439">
    <property type="entry name" value="BLL4334 PROTEIN"/>
    <property type="match status" value="1"/>
</dbReference>
<dbReference type="EMBL" id="FLUM01000003">
    <property type="protein sequence ID" value="SBW07561.1"/>
    <property type="molecule type" value="Genomic_DNA"/>
</dbReference>
<dbReference type="PIRSF" id="PIRSF008502">
    <property type="entry name" value="UCP008502"/>
    <property type="match status" value="1"/>
</dbReference>
<proteinExistence type="predicted"/>
<dbReference type="InterPro" id="IPR012545">
    <property type="entry name" value="DUF1697"/>
</dbReference>
<dbReference type="Gene3D" id="3.30.70.1280">
    <property type="entry name" value="SP0830-like domains"/>
    <property type="match status" value="1"/>
</dbReference>
<dbReference type="SUPFAM" id="SSF160379">
    <property type="entry name" value="SP0830-like"/>
    <property type="match status" value="1"/>
</dbReference>
<name>A0A212K774_9BACT</name>
<reference evidence="1" key="1">
    <citation type="submission" date="2016-04" db="EMBL/GenBank/DDBJ databases">
        <authorList>
            <person name="Evans L.H."/>
            <person name="Alamgir A."/>
            <person name="Owens N."/>
            <person name="Weber N.D."/>
            <person name="Virtaneva K."/>
            <person name="Barbian K."/>
            <person name="Babar A."/>
            <person name="Rosenke K."/>
        </authorList>
    </citation>
    <scope>NUCLEOTIDE SEQUENCE</scope>
    <source>
        <strain evidence="1">86-1</strain>
    </source>
</reference>
<organism evidence="1">
    <name type="scientific">uncultured Dysgonomonas sp</name>
    <dbReference type="NCBI Taxonomy" id="206096"/>
    <lineage>
        <taxon>Bacteria</taxon>
        <taxon>Pseudomonadati</taxon>
        <taxon>Bacteroidota</taxon>
        <taxon>Bacteroidia</taxon>
        <taxon>Bacteroidales</taxon>
        <taxon>Dysgonomonadaceae</taxon>
        <taxon>Dysgonomonas</taxon>
        <taxon>environmental samples</taxon>
    </lineage>
</organism>